<evidence type="ECO:0000256" key="1">
    <source>
        <dbReference type="SAM" id="Phobius"/>
    </source>
</evidence>
<dbReference type="EMBL" id="QEKV01000001">
    <property type="protein sequence ID" value="PVY95603.1"/>
    <property type="molecule type" value="Genomic_DNA"/>
</dbReference>
<gene>
    <name evidence="2" type="ORF">C7381_101129</name>
</gene>
<feature type="transmembrane region" description="Helical" evidence="1">
    <location>
        <begin position="96"/>
        <end position="117"/>
    </location>
</feature>
<keyword evidence="1" id="KW-0812">Transmembrane</keyword>
<keyword evidence="3" id="KW-1185">Reference proteome</keyword>
<sequence>MKKYSKGNFFEYNTLKGRLIFALVFGALIAIDIAIIDTKALHSLHLNYRTAQVDKYIDLMSIFVFVNGVLFMFYSSMGVYDAITFMTSEKVYAPRIFFFIIVVLGIFQAFMGIDTVMRLFEMNALIVNRDANTYKGVYLFGAAVKCLICSLFMYAIRMISEFRMRKSNEKMFRENHELRHRKKQLEDFLNESEK</sequence>
<accession>A0A2U1E6N4</accession>
<reference evidence="2 3" key="1">
    <citation type="submission" date="2018-04" db="EMBL/GenBank/DDBJ databases">
        <title>Genomic Encyclopedia of Type Strains, Phase IV (KMG-IV): sequencing the most valuable type-strain genomes for metagenomic binning, comparative biology and taxonomic classification.</title>
        <authorList>
            <person name="Goeker M."/>
        </authorList>
    </citation>
    <scope>NUCLEOTIDE SEQUENCE [LARGE SCALE GENOMIC DNA]</scope>
    <source>
        <strain evidence="2 3">DSM 20705</strain>
    </source>
</reference>
<proteinExistence type="predicted"/>
<evidence type="ECO:0000313" key="2">
    <source>
        <dbReference type="EMBL" id="PVY95603.1"/>
    </source>
</evidence>
<feature type="transmembrane region" description="Helical" evidence="1">
    <location>
        <begin position="20"/>
        <end position="36"/>
    </location>
</feature>
<keyword evidence="1" id="KW-1133">Transmembrane helix</keyword>
<dbReference type="Proteomes" id="UP000245793">
    <property type="component" value="Unassembled WGS sequence"/>
</dbReference>
<name>A0A2U1E6N4_9FIRM</name>
<comment type="caution">
    <text evidence="2">The sequence shown here is derived from an EMBL/GenBank/DDBJ whole genome shotgun (WGS) entry which is preliminary data.</text>
</comment>
<feature type="transmembrane region" description="Helical" evidence="1">
    <location>
        <begin position="56"/>
        <end position="75"/>
    </location>
</feature>
<organism evidence="2 3">
    <name type="scientific">Ezakiella coagulans</name>
    <dbReference type="NCBI Taxonomy" id="46507"/>
    <lineage>
        <taxon>Bacteria</taxon>
        <taxon>Bacillati</taxon>
        <taxon>Bacillota</taxon>
        <taxon>Tissierellia</taxon>
        <taxon>Ezakiella</taxon>
    </lineage>
</organism>
<keyword evidence="1" id="KW-0472">Membrane</keyword>
<feature type="transmembrane region" description="Helical" evidence="1">
    <location>
        <begin position="137"/>
        <end position="156"/>
    </location>
</feature>
<dbReference type="AlphaFoldDB" id="A0A2U1E6N4"/>
<evidence type="ECO:0000313" key="3">
    <source>
        <dbReference type="Proteomes" id="UP000245793"/>
    </source>
</evidence>
<dbReference type="RefSeq" id="WP_116479532.1">
    <property type="nucleotide sequence ID" value="NZ_QEKV01000001.1"/>
</dbReference>
<protein>
    <submittedName>
        <fullName evidence="2">Uncharacterized protein</fullName>
    </submittedName>
</protein>